<evidence type="ECO:0000313" key="2">
    <source>
        <dbReference type="Proteomes" id="UP000515160"/>
    </source>
</evidence>
<evidence type="ECO:0000256" key="1">
    <source>
        <dbReference type="SAM" id="SignalP"/>
    </source>
</evidence>
<dbReference type="AlphaFoldDB" id="A0A6P8WIE9"/>
<name>A0A6P8WIE9_DROAB</name>
<feature type="signal peptide" evidence="1">
    <location>
        <begin position="1"/>
        <end position="20"/>
    </location>
</feature>
<dbReference type="GeneID" id="117564407"/>
<accession>A0A6P8WIE9</accession>
<evidence type="ECO:0000313" key="3">
    <source>
        <dbReference type="RefSeq" id="XP_034099028.1"/>
    </source>
</evidence>
<keyword evidence="2" id="KW-1185">Reference proteome</keyword>
<gene>
    <name evidence="3" type="primary">LOC117564407</name>
</gene>
<protein>
    <submittedName>
        <fullName evidence="3">Uncharacterized protein LOC117564407 isoform X1</fullName>
    </submittedName>
</protein>
<proteinExistence type="predicted"/>
<keyword evidence="1" id="KW-0732">Signal</keyword>
<organism evidence="2 3">
    <name type="scientific">Drosophila albomicans</name>
    <name type="common">Fruit fly</name>
    <dbReference type="NCBI Taxonomy" id="7291"/>
    <lineage>
        <taxon>Eukaryota</taxon>
        <taxon>Metazoa</taxon>
        <taxon>Ecdysozoa</taxon>
        <taxon>Arthropoda</taxon>
        <taxon>Hexapoda</taxon>
        <taxon>Insecta</taxon>
        <taxon>Pterygota</taxon>
        <taxon>Neoptera</taxon>
        <taxon>Endopterygota</taxon>
        <taxon>Diptera</taxon>
        <taxon>Brachycera</taxon>
        <taxon>Muscomorpha</taxon>
        <taxon>Ephydroidea</taxon>
        <taxon>Drosophilidae</taxon>
        <taxon>Drosophila</taxon>
    </lineage>
</organism>
<feature type="chain" id="PRO_5028385251" evidence="1">
    <location>
        <begin position="21"/>
        <end position="186"/>
    </location>
</feature>
<reference evidence="3" key="1">
    <citation type="submission" date="2025-08" db="UniProtKB">
        <authorList>
            <consortium name="RefSeq"/>
        </authorList>
    </citation>
    <scope>IDENTIFICATION</scope>
    <source>
        <strain evidence="3">15112-1751.03</strain>
        <tissue evidence="3">Whole Adult</tissue>
    </source>
</reference>
<dbReference type="RefSeq" id="XP_034099028.1">
    <property type="nucleotide sequence ID" value="XM_034243137.2"/>
</dbReference>
<dbReference type="Proteomes" id="UP000515160">
    <property type="component" value="Chromosome 2L"/>
</dbReference>
<dbReference type="OrthoDB" id="7853680at2759"/>
<sequence>MHQRILIASSLFAVFALCNCIVHPKPAPKYSRDFTFPTEATPTRPQLPVWQWPFLDETNHRAKRQVEMTNEDEQLNRCDEYLGHGPYTHPRLLFIWYNKPGGPVEYLRKIITDDLDLPHLANSIERVKIEPNKMLIELSNRLQAFEVLRSYCQLFSRKAGYRSQGYEEKPLNYEILLTDQDFSNAN</sequence>